<name>A0AB34IU78_PRYPA</name>
<evidence type="ECO:0000256" key="2">
    <source>
        <dbReference type="SAM" id="Phobius"/>
    </source>
</evidence>
<evidence type="ECO:0000313" key="4">
    <source>
        <dbReference type="Proteomes" id="UP001515480"/>
    </source>
</evidence>
<proteinExistence type="predicted"/>
<feature type="region of interest" description="Disordered" evidence="1">
    <location>
        <begin position="257"/>
        <end position="290"/>
    </location>
</feature>
<dbReference type="Proteomes" id="UP001515480">
    <property type="component" value="Unassembled WGS sequence"/>
</dbReference>
<keyword evidence="4" id="KW-1185">Reference proteome</keyword>
<dbReference type="EMBL" id="JBGBPQ010000019">
    <property type="protein sequence ID" value="KAL1504928.1"/>
    <property type="molecule type" value="Genomic_DNA"/>
</dbReference>
<feature type="compositionally biased region" description="Low complexity" evidence="1">
    <location>
        <begin position="453"/>
        <end position="468"/>
    </location>
</feature>
<keyword evidence="2" id="KW-0472">Membrane</keyword>
<protein>
    <submittedName>
        <fullName evidence="3">Uncharacterized protein</fullName>
    </submittedName>
</protein>
<evidence type="ECO:0000313" key="3">
    <source>
        <dbReference type="EMBL" id="KAL1504928.1"/>
    </source>
</evidence>
<reference evidence="3 4" key="1">
    <citation type="journal article" date="2024" name="Science">
        <title>Giant polyketide synthase enzymes in the biosynthesis of giant marine polyether toxins.</title>
        <authorList>
            <person name="Fallon T.R."/>
            <person name="Shende V.V."/>
            <person name="Wierzbicki I.H."/>
            <person name="Pendleton A.L."/>
            <person name="Watervoot N.F."/>
            <person name="Auber R.P."/>
            <person name="Gonzalez D.J."/>
            <person name="Wisecaver J.H."/>
            <person name="Moore B.S."/>
        </authorList>
    </citation>
    <scope>NUCLEOTIDE SEQUENCE [LARGE SCALE GENOMIC DNA]</scope>
    <source>
        <strain evidence="3 4">12B1</strain>
    </source>
</reference>
<keyword evidence="2" id="KW-0812">Transmembrane</keyword>
<sequence>MGVEQILQKWRKLPPATPPASAPARSSTPPPAEEACAAVFRYGELLPLDERLRNMISRERYFTSVVIATRRSPIKAMRELRHSLAKIWLFLACCFSLYAAVLVGCASLEIDSWCAGGAGEGGGEGGYSDYWPSTLNGTATLLLAFYCNTSINMYQGAFYACKEFKQCVEGLMILTCGCLDGADAAAHAMGFASVEKVLVEIWRCVNMIHLAEYTLADAKHTTYGVDNFLLPVSEAFGPFDGVHERGMLRADEWRRISSQCAPPPPRSSSRSWSRRRSDATPRRKSAAAGLPAAASRHFQLKLHRLLSRCVAHRLTGTAWPVWGAALAALRLSAERVQQRAMYRMPRVYRQSVKFVVILALGVDSLALATEMARLFREGHAHAWLVAALGTALAAVLLLFALLLIDSAMDMELPFGSGLLDMPVLSYVTQTAEATALMIEQLHTVRASLPQLAAEAPPAAKPPLEAGGAEEQRRRVHAVEERSAWLDGRVTAQADALEKVLAEVAGALGTIARAVCEKERAAEQRGDRGLTIAQAIDGTHAEAKESVESLGGPYLEA</sequence>
<feature type="region of interest" description="Disordered" evidence="1">
    <location>
        <begin position="453"/>
        <end position="472"/>
    </location>
</feature>
<evidence type="ECO:0000256" key="1">
    <source>
        <dbReference type="SAM" id="MobiDB-lite"/>
    </source>
</evidence>
<feature type="transmembrane region" description="Helical" evidence="2">
    <location>
        <begin position="354"/>
        <end position="375"/>
    </location>
</feature>
<dbReference type="AlphaFoldDB" id="A0AB34IU78"/>
<feature type="transmembrane region" description="Helical" evidence="2">
    <location>
        <begin position="87"/>
        <end position="104"/>
    </location>
</feature>
<keyword evidence="2" id="KW-1133">Transmembrane helix</keyword>
<organism evidence="3 4">
    <name type="scientific">Prymnesium parvum</name>
    <name type="common">Toxic golden alga</name>
    <dbReference type="NCBI Taxonomy" id="97485"/>
    <lineage>
        <taxon>Eukaryota</taxon>
        <taxon>Haptista</taxon>
        <taxon>Haptophyta</taxon>
        <taxon>Prymnesiophyceae</taxon>
        <taxon>Prymnesiales</taxon>
        <taxon>Prymnesiaceae</taxon>
        <taxon>Prymnesium</taxon>
    </lineage>
</organism>
<comment type="caution">
    <text evidence="3">The sequence shown here is derived from an EMBL/GenBank/DDBJ whole genome shotgun (WGS) entry which is preliminary data.</text>
</comment>
<gene>
    <name evidence="3" type="ORF">AB1Y20_008695</name>
</gene>
<accession>A0AB34IU78</accession>
<feature type="transmembrane region" description="Helical" evidence="2">
    <location>
        <begin position="381"/>
        <end position="404"/>
    </location>
</feature>